<protein>
    <submittedName>
        <fullName evidence="1">Uncharacterized protein</fullName>
    </submittedName>
</protein>
<dbReference type="AlphaFoldDB" id="A0A1W1VFV8"/>
<proteinExistence type="predicted"/>
<evidence type="ECO:0000313" key="2">
    <source>
        <dbReference type="Proteomes" id="UP000192266"/>
    </source>
</evidence>
<gene>
    <name evidence="1" type="ORF">SAMN00120144_2115</name>
</gene>
<accession>A0A1W1VFV8</accession>
<dbReference type="EMBL" id="FWWW01000058">
    <property type="protein sequence ID" value="SMB92196.1"/>
    <property type="molecule type" value="Genomic_DNA"/>
</dbReference>
<dbReference type="STRING" id="645990.SAMN00120144_2115"/>
<sequence>MNLTFTQVIEKWLTYLPTWPAELGWLVKAANLDGQDTADEHLLRWLREQVRQVRIRNEQETSGLVEVHLHFGFGDAALRQRLFSALSLMLAVEAAQESVAQWPTITDWLAQDLACEEPSFKRIQLFNPLSWRKGTHNPYFTLHGVEKHALQESEETILTFQAPSSILSLSTEQPAIYELSKGERALPPAVAARMLAYYSPSADDSSMSLTGGCIAGLPQPVAIWCAKNLAKDLPRWVGESLHNTESVRAATSPGTAPLMWTLGQPKESTALARAAVLKRSSILFFLGGCRLVEHIIKAPVQKPKSSYQLQCAHEP</sequence>
<evidence type="ECO:0000313" key="1">
    <source>
        <dbReference type="EMBL" id="SMB92196.1"/>
    </source>
</evidence>
<keyword evidence="2" id="KW-1185">Reference proteome</keyword>
<organism evidence="1 2">
    <name type="scientific">Hymenobacter roseosalivarius DSM 11622</name>
    <dbReference type="NCBI Taxonomy" id="645990"/>
    <lineage>
        <taxon>Bacteria</taxon>
        <taxon>Pseudomonadati</taxon>
        <taxon>Bacteroidota</taxon>
        <taxon>Cytophagia</taxon>
        <taxon>Cytophagales</taxon>
        <taxon>Hymenobacteraceae</taxon>
        <taxon>Hymenobacter</taxon>
    </lineage>
</organism>
<reference evidence="1 2" key="1">
    <citation type="submission" date="2017-04" db="EMBL/GenBank/DDBJ databases">
        <authorList>
            <person name="Afonso C.L."/>
            <person name="Miller P.J."/>
            <person name="Scott M.A."/>
            <person name="Spackman E."/>
            <person name="Goraichik I."/>
            <person name="Dimitrov K.M."/>
            <person name="Suarez D.L."/>
            <person name="Swayne D.E."/>
        </authorList>
    </citation>
    <scope>NUCLEOTIDE SEQUENCE [LARGE SCALE GENOMIC DNA]</scope>
    <source>
        <strain evidence="1 2">DSM 11622</strain>
    </source>
</reference>
<dbReference type="Proteomes" id="UP000192266">
    <property type="component" value="Unassembled WGS sequence"/>
</dbReference>
<dbReference type="RefSeq" id="WP_084444726.1">
    <property type="nucleotide sequence ID" value="NZ_FWWW01000058.1"/>
</dbReference>
<name>A0A1W1VFV8_9BACT</name>